<dbReference type="SUPFAM" id="SSF52402">
    <property type="entry name" value="Adenine nucleotide alpha hydrolases-like"/>
    <property type="match status" value="1"/>
</dbReference>
<sequence length="144" mass="15869">MSEKILVAVDGSINSVEALKEAERLAAAFQSKLFLVNVQPSFNMIHTKLFISEKLIKEYQQELFENATKPAVDYLKSKNIDYELLMRIGDPVQQICKLAKELAVTHIVIGTRGMGPVKGVVLGSVSNGILHEAKVPVLIVPPQK</sequence>
<evidence type="ECO:0000313" key="3">
    <source>
        <dbReference type="EMBL" id="MBL4950739.1"/>
    </source>
</evidence>
<gene>
    <name evidence="3" type="ORF">JK635_00575</name>
</gene>
<dbReference type="InterPro" id="IPR006015">
    <property type="entry name" value="Universal_stress_UspA"/>
</dbReference>
<dbReference type="RefSeq" id="WP_202651379.1">
    <property type="nucleotide sequence ID" value="NZ_JAESWB010000005.1"/>
</dbReference>
<feature type="domain" description="UspA" evidence="2">
    <location>
        <begin position="1"/>
        <end position="141"/>
    </location>
</feature>
<organism evidence="3 4">
    <name type="scientific">Neobacillus paridis</name>
    <dbReference type="NCBI Taxonomy" id="2803862"/>
    <lineage>
        <taxon>Bacteria</taxon>
        <taxon>Bacillati</taxon>
        <taxon>Bacillota</taxon>
        <taxon>Bacilli</taxon>
        <taxon>Bacillales</taxon>
        <taxon>Bacillaceae</taxon>
        <taxon>Neobacillus</taxon>
    </lineage>
</organism>
<dbReference type="Pfam" id="PF00582">
    <property type="entry name" value="Usp"/>
    <property type="match status" value="1"/>
</dbReference>
<comment type="caution">
    <text evidence="3">The sequence shown here is derived from an EMBL/GenBank/DDBJ whole genome shotgun (WGS) entry which is preliminary data.</text>
</comment>
<dbReference type="PANTHER" id="PTHR31964:SF113">
    <property type="entry name" value="USPA DOMAIN-CONTAINING PROTEIN"/>
    <property type="match status" value="1"/>
</dbReference>
<dbReference type="PANTHER" id="PTHR31964">
    <property type="entry name" value="ADENINE NUCLEOTIDE ALPHA HYDROLASES-LIKE SUPERFAMILY PROTEIN"/>
    <property type="match status" value="1"/>
</dbReference>
<comment type="similarity">
    <text evidence="1">Belongs to the universal stress protein A family.</text>
</comment>
<dbReference type="Gene3D" id="3.40.50.620">
    <property type="entry name" value="HUPs"/>
    <property type="match status" value="1"/>
</dbReference>
<dbReference type="CDD" id="cd00293">
    <property type="entry name" value="USP-like"/>
    <property type="match status" value="1"/>
</dbReference>
<keyword evidence="4" id="KW-1185">Reference proteome</keyword>
<dbReference type="PRINTS" id="PR01438">
    <property type="entry name" value="UNVRSLSTRESS"/>
</dbReference>
<protein>
    <submittedName>
        <fullName evidence="3">Universal stress protein</fullName>
    </submittedName>
</protein>
<evidence type="ECO:0000256" key="1">
    <source>
        <dbReference type="ARBA" id="ARBA00008791"/>
    </source>
</evidence>
<evidence type="ECO:0000259" key="2">
    <source>
        <dbReference type="Pfam" id="PF00582"/>
    </source>
</evidence>
<dbReference type="Proteomes" id="UP000623967">
    <property type="component" value="Unassembled WGS sequence"/>
</dbReference>
<reference evidence="3 4" key="1">
    <citation type="submission" date="2021-01" db="EMBL/GenBank/DDBJ databases">
        <title>Genome public.</title>
        <authorList>
            <person name="Liu C."/>
            <person name="Sun Q."/>
        </authorList>
    </citation>
    <scope>NUCLEOTIDE SEQUENCE [LARGE SCALE GENOMIC DNA]</scope>
    <source>
        <strain evidence="3 4">YIM B02564</strain>
    </source>
</reference>
<proteinExistence type="inferred from homology"/>
<evidence type="ECO:0000313" key="4">
    <source>
        <dbReference type="Proteomes" id="UP000623967"/>
    </source>
</evidence>
<dbReference type="InterPro" id="IPR014729">
    <property type="entry name" value="Rossmann-like_a/b/a_fold"/>
</dbReference>
<dbReference type="InterPro" id="IPR006016">
    <property type="entry name" value="UspA"/>
</dbReference>
<accession>A0ABS1THE1</accession>
<name>A0ABS1THE1_9BACI</name>
<dbReference type="EMBL" id="JAESWB010000005">
    <property type="protein sequence ID" value="MBL4950739.1"/>
    <property type="molecule type" value="Genomic_DNA"/>
</dbReference>